<dbReference type="Pfam" id="PF00023">
    <property type="entry name" value="Ank"/>
    <property type="match status" value="1"/>
</dbReference>
<dbReference type="InterPro" id="IPR036770">
    <property type="entry name" value="Ankyrin_rpt-contain_sf"/>
</dbReference>
<evidence type="ECO:0000313" key="3">
    <source>
        <dbReference type="Proteomes" id="UP001151287"/>
    </source>
</evidence>
<dbReference type="Pfam" id="PF12796">
    <property type="entry name" value="Ank_2"/>
    <property type="match status" value="2"/>
</dbReference>
<comment type="caution">
    <text evidence="2">The sequence shown here is derived from an EMBL/GenBank/DDBJ whole genome shotgun (WGS) entry which is preliminary data.</text>
</comment>
<dbReference type="SUPFAM" id="SSF48403">
    <property type="entry name" value="Ankyrin repeat"/>
    <property type="match status" value="1"/>
</dbReference>
<keyword evidence="3" id="KW-1185">Reference proteome</keyword>
<proteinExistence type="predicted"/>
<dbReference type="PANTHER" id="PTHR24121:SF21">
    <property type="entry name" value="ANKYRIN REPEAT FAMILY PROTEIN"/>
    <property type="match status" value="1"/>
</dbReference>
<feature type="repeat" description="ANK" evidence="1">
    <location>
        <begin position="141"/>
        <end position="173"/>
    </location>
</feature>
<reference evidence="2" key="1">
    <citation type="journal article" date="2022" name="Cell">
        <title>Repeat-based holocentromeres influence genome architecture and karyotype evolution.</title>
        <authorList>
            <person name="Hofstatter P.G."/>
            <person name="Thangavel G."/>
            <person name="Lux T."/>
            <person name="Neumann P."/>
            <person name="Vondrak T."/>
            <person name="Novak P."/>
            <person name="Zhang M."/>
            <person name="Costa L."/>
            <person name="Castellani M."/>
            <person name="Scott A."/>
            <person name="Toegelov H."/>
            <person name="Fuchs J."/>
            <person name="Mata-Sucre Y."/>
            <person name="Dias Y."/>
            <person name="Vanzela A.L.L."/>
            <person name="Huettel B."/>
            <person name="Almeida C.C.S."/>
            <person name="Simkova H."/>
            <person name="Souza G."/>
            <person name="Pedrosa-Harand A."/>
            <person name="Macas J."/>
            <person name="Mayer K.F.X."/>
            <person name="Houben A."/>
            <person name="Marques A."/>
        </authorList>
    </citation>
    <scope>NUCLEOTIDE SEQUENCE</scope>
    <source>
        <strain evidence="2">RhyBre1mFocal</strain>
    </source>
</reference>
<accession>A0A9Q0HP16</accession>
<keyword evidence="1" id="KW-0040">ANK repeat</keyword>
<sequence length="346" mass="38293">MSSSEKNEILPQECCPAMRADLFKAAIKGNRNVLLGCITPEERNEIKVTIDASVPDTLIRSELRSATPFGDTLLHILITERHNELALTVFSKDKSLLKAHNKKLETPLHCAALLGNVEVIRGLIRLAPGVVRDALSETNGNGDTALHVAANHNHGDVVLTLMNLDPQAVYKENKQGFSPLYIAIVEGYTSMVKAMLEVDATDLACTQFFDGTFPVHVAARMGNTDLLEHFLKKYPDDATLLDSCRRNLFHISAEHNHSKVVTTISALTENDTSQIRQIVESMINAKDYEGNTPLHIAAMKGHRSVMKAIWNKLNHDRKALLRNQKGKTAFNLSEIQLGNTNEVCIN</sequence>
<dbReference type="EMBL" id="JAMQYH010000003">
    <property type="protein sequence ID" value="KAJ1693149.1"/>
    <property type="molecule type" value="Genomic_DNA"/>
</dbReference>
<evidence type="ECO:0000313" key="2">
    <source>
        <dbReference type="EMBL" id="KAJ1693149.1"/>
    </source>
</evidence>
<dbReference type="PROSITE" id="PS50088">
    <property type="entry name" value="ANK_REPEAT"/>
    <property type="match status" value="2"/>
</dbReference>
<feature type="repeat" description="ANK" evidence="1">
    <location>
        <begin position="289"/>
        <end position="309"/>
    </location>
</feature>
<dbReference type="PROSITE" id="PS50297">
    <property type="entry name" value="ANK_REP_REGION"/>
    <property type="match status" value="2"/>
</dbReference>
<dbReference type="PANTHER" id="PTHR24121">
    <property type="entry name" value="NO MECHANORECEPTOR POTENTIAL C, ISOFORM D-RELATED"/>
    <property type="match status" value="1"/>
</dbReference>
<gene>
    <name evidence="2" type="ORF">LUZ63_009847</name>
</gene>
<dbReference type="Gene3D" id="1.25.40.20">
    <property type="entry name" value="Ankyrin repeat-containing domain"/>
    <property type="match status" value="3"/>
</dbReference>
<dbReference type="OrthoDB" id="303876at2759"/>
<protein>
    <submittedName>
        <fullName evidence="2">Uncharacterized protein</fullName>
    </submittedName>
</protein>
<dbReference type="SMART" id="SM00248">
    <property type="entry name" value="ANK"/>
    <property type="match status" value="6"/>
</dbReference>
<evidence type="ECO:0000256" key="1">
    <source>
        <dbReference type="PROSITE-ProRule" id="PRU00023"/>
    </source>
</evidence>
<dbReference type="Proteomes" id="UP001151287">
    <property type="component" value="Unassembled WGS sequence"/>
</dbReference>
<dbReference type="InterPro" id="IPR002110">
    <property type="entry name" value="Ankyrin_rpt"/>
</dbReference>
<dbReference type="AlphaFoldDB" id="A0A9Q0HP16"/>
<name>A0A9Q0HP16_9POAL</name>
<organism evidence="2 3">
    <name type="scientific">Rhynchospora breviuscula</name>
    <dbReference type="NCBI Taxonomy" id="2022672"/>
    <lineage>
        <taxon>Eukaryota</taxon>
        <taxon>Viridiplantae</taxon>
        <taxon>Streptophyta</taxon>
        <taxon>Embryophyta</taxon>
        <taxon>Tracheophyta</taxon>
        <taxon>Spermatophyta</taxon>
        <taxon>Magnoliopsida</taxon>
        <taxon>Liliopsida</taxon>
        <taxon>Poales</taxon>
        <taxon>Cyperaceae</taxon>
        <taxon>Cyperoideae</taxon>
        <taxon>Rhynchosporeae</taxon>
        <taxon>Rhynchospora</taxon>
    </lineage>
</organism>